<dbReference type="EMBL" id="JMCB01000010">
    <property type="protein sequence ID" value="KFE66473.1"/>
    <property type="molecule type" value="Genomic_DNA"/>
</dbReference>
<organism evidence="1 2">
    <name type="scientific">Hyalangium minutum</name>
    <dbReference type="NCBI Taxonomy" id="394096"/>
    <lineage>
        <taxon>Bacteria</taxon>
        <taxon>Pseudomonadati</taxon>
        <taxon>Myxococcota</taxon>
        <taxon>Myxococcia</taxon>
        <taxon>Myxococcales</taxon>
        <taxon>Cystobacterineae</taxon>
        <taxon>Archangiaceae</taxon>
        <taxon>Hyalangium</taxon>
    </lineage>
</organism>
<evidence type="ECO:0000313" key="1">
    <source>
        <dbReference type="EMBL" id="KFE66473.1"/>
    </source>
</evidence>
<name>A0A085WFL0_9BACT</name>
<gene>
    <name evidence="1" type="ORF">DB31_0946</name>
</gene>
<dbReference type="OrthoDB" id="10008610at2"/>
<comment type="caution">
    <text evidence="1">The sequence shown here is derived from an EMBL/GenBank/DDBJ whole genome shotgun (WGS) entry which is preliminary data.</text>
</comment>
<keyword evidence="2" id="KW-1185">Reference proteome</keyword>
<dbReference type="AlphaFoldDB" id="A0A085WFL0"/>
<proteinExistence type="predicted"/>
<dbReference type="RefSeq" id="WP_044192359.1">
    <property type="nucleotide sequence ID" value="NZ_JMCB01000010.1"/>
</dbReference>
<protein>
    <submittedName>
        <fullName evidence="1">Uncharacterized protein</fullName>
    </submittedName>
</protein>
<accession>A0A085WFL0</accession>
<sequence length="276" mass="30002">MSEGVASGAVLGLGCAPVSSDNPKTPEELEAERDVLAQRAEQTATALESLLKEAGVLSEGYDPGAFDPTSVLLDKFEGRLQAEAAILEEACDIVLPEVKLVAKPIRAAFSEPSENLEELEKLCGTLPARHRQADWLDVPAFHLDGATNFLGAFTDAQDGDTGIHMSKAYYLLVDGRLVEVHGVGSWAVVGTELRDVRRTIVSSREVTHKEVVTDANVADVFMKLRHSLHMSLQGIEGKHVPDLGERRARFDEIVMQYTSLVQRFAEGLRRVGDSPA</sequence>
<evidence type="ECO:0000313" key="2">
    <source>
        <dbReference type="Proteomes" id="UP000028725"/>
    </source>
</evidence>
<dbReference type="Proteomes" id="UP000028725">
    <property type="component" value="Unassembled WGS sequence"/>
</dbReference>
<reference evidence="1 2" key="1">
    <citation type="submission" date="2014-04" db="EMBL/GenBank/DDBJ databases">
        <title>Genome assembly of Hyalangium minutum DSM 14724.</title>
        <authorList>
            <person name="Sharma G."/>
            <person name="Subramanian S."/>
        </authorList>
    </citation>
    <scope>NUCLEOTIDE SEQUENCE [LARGE SCALE GENOMIC DNA]</scope>
    <source>
        <strain evidence="1 2">DSM 14724</strain>
    </source>
</reference>
<dbReference type="STRING" id="394096.DB31_0946"/>